<dbReference type="Proteomes" id="UP000825009">
    <property type="component" value="Chromosome"/>
</dbReference>
<organism evidence="1 2">
    <name type="scientific">Gymnodinialimonas ceratoperidinii</name>
    <dbReference type="NCBI Taxonomy" id="2856823"/>
    <lineage>
        <taxon>Bacteria</taxon>
        <taxon>Pseudomonadati</taxon>
        <taxon>Pseudomonadota</taxon>
        <taxon>Alphaproteobacteria</taxon>
        <taxon>Rhodobacterales</taxon>
        <taxon>Paracoccaceae</taxon>
        <taxon>Gymnodinialimonas</taxon>
    </lineage>
</organism>
<evidence type="ECO:0000313" key="1">
    <source>
        <dbReference type="EMBL" id="QXT41151.1"/>
    </source>
</evidence>
<protein>
    <submittedName>
        <fullName evidence="1">Replication-relaxation family protein</fullName>
    </submittedName>
</protein>
<reference evidence="1 2" key="1">
    <citation type="submission" date="2021-07" db="EMBL/GenBank/DDBJ databases">
        <title>A novel Jannaschia species isolated from marine dinoflagellate Ceratoperidinium margalefii.</title>
        <authorList>
            <person name="Jiang Y."/>
            <person name="Li Z."/>
        </authorList>
    </citation>
    <scope>NUCLEOTIDE SEQUENCE [LARGE SCALE GENOMIC DNA]</scope>
    <source>
        <strain evidence="1 2">J12C1-MA-4</strain>
    </source>
</reference>
<dbReference type="Pfam" id="PF13814">
    <property type="entry name" value="Replic_Relax"/>
    <property type="match status" value="1"/>
</dbReference>
<evidence type="ECO:0000313" key="2">
    <source>
        <dbReference type="Proteomes" id="UP000825009"/>
    </source>
</evidence>
<dbReference type="RefSeq" id="WP_219004808.1">
    <property type="nucleotide sequence ID" value="NZ_CP079194.1"/>
</dbReference>
<keyword evidence="2" id="KW-1185">Reference proteome</keyword>
<dbReference type="EMBL" id="CP079194">
    <property type="protein sequence ID" value="QXT41151.1"/>
    <property type="molecule type" value="Genomic_DNA"/>
</dbReference>
<accession>A0A8F6YCE4</accession>
<dbReference type="KEGG" id="gce:KYE46_08070"/>
<dbReference type="AlphaFoldDB" id="A0A8F6YCE4"/>
<name>A0A8F6YCE4_9RHOB</name>
<sequence length="283" mass="32125">MPDTDALGRATFHFISPRADIAPNGRDICWLKHIERHGPLTSVHLYEMTKDTHRCKDTALRRLQALRAAGLLFLPKQQRACERAEFRPYVYDLAPKGQLFLKDAGLKENTVRPTGHWWHLHDTAMFTAQIDLRARQGGYRYIPAHEILKRAGTSLAIPMGRRKLIPDQLFAIDYGGRFRAFMVEVDRGTEPIASTSTRKSWASALTQYDEAFRLGLPNRHYGLKAPVQVLWGHRTEARCGAFARLLKDATRMLAARYVSTRLGSGKAALEEHDGLRQVLRVVT</sequence>
<proteinExistence type="predicted"/>
<gene>
    <name evidence="1" type="ORF">KYE46_08070</name>
</gene>
<dbReference type="InterPro" id="IPR025855">
    <property type="entry name" value="Replic_Relax"/>
</dbReference>